<protein>
    <recommendedName>
        <fullName evidence="4">Zn(2)-C6 fungal-type domain-containing protein</fullName>
    </recommendedName>
</protein>
<dbReference type="SUPFAM" id="SSF57701">
    <property type="entry name" value="Zn2/Cys6 DNA-binding domain"/>
    <property type="match status" value="1"/>
</dbReference>
<dbReference type="PANTHER" id="PTHR46910:SF38">
    <property type="entry name" value="ZN(2)-C6 FUNGAL-TYPE DOMAIN-CONTAINING PROTEIN"/>
    <property type="match status" value="1"/>
</dbReference>
<dbReference type="InterPro" id="IPR007219">
    <property type="entry name" value="XnlR_reg_dom"/>
</dbReference>
<feature type="compositionally biased region" description="Low complexity" evidence="3">
    <location>
        <begin position="690"/>
        <end position="708"/>
    </location>
</feature>
<dbReference type="AlphaFoldDB" id="A0A164TJN5"/>
<feature type="region of interest" description="Disordered" evidence="3">
    <location>
        <begin position="872"/>
        <end position="901"/>
    </location>
</feature>
<dbReference type="GO" id="GO:0000981">
    <property type="term" value="F:DNA-binding transcription factor activity, RNA polymerase II-specific"/>
    <property type="evidence" value="ECO:0007669"/>
    <property type="project" value="InterPro"/>
</dbReference>
<dbReference type="InterPro" id="IPR036864">
    <property type="entry name" value="Zn2-C6_fun-type_DNA-bd_sf"/>
</dbReference>
<dbReference type="InterPro" id="IPR050987">
    <property type="entry name" value="AtrR-like"/>
</dbReference>
<dbReference type="PROSITE" id="PS00463">
    <property type="entry name" value="ZN2_CY6_FUNGAL_1"/>
    <property type="match status" value="1"/>
</dbReference>
<keyword evidence="1" id="KW-0479">Metal-binding</keyword>
<dbReference type="CDD" id="cd12148">
    <property type="entry name" value="fungal_TF_MHR"/>
    <property type="match status" value="1"/>
</dbReference>
<dbReference type="Gene3D" id="4.10.240.10">
    <property type="entry name" value="Zn(2)-C6 fungal-type DNA-binding domain"/>
    <property type="match status" value="1"/>
</dbReference>
<feature type="region of interest" description="Disordered" evidence="3">
    <location>
        <begin position="1"/>
        <end position="27"/>
    </location>
</feature>
<dbReference type="Proteomes" id="UP000076722">
    <property type="component" value="Unassembled WGS sequence"/>
</dbReference>
<dbReference type="Pfam" id="PF04082">
    <property type="entry name" value="Fungal_trans"/>
    <property type="match status" value="1"/>
</dbReference>
<feature type="compositionally biased region" description="Low complexity" evidence="3">
    <location>
        <begin position="878"/>
        <end position="898"/>
    </location>
</feature>
<keyword evidence="2" id="KW-0539">Nucleus</keyword>
<keyword evidence="6" id="KW-1185">Reference proteome</keyword>
<evidence type="ECO:0000313" key="5">
    <source>
        <dbReference type="EMBL" id="KZS92422.1"/>
    </source>
</evidence>
<sequence length="950" mass="106566">MSSDEEFDDLNDGPHSHGNGSNDDKNKKRRIQRACDVCRRKKVRCDGSQMADNRCSNCLTLNLECTYIEAAKKRGPPKGYVESLENRLEKMEKLLRSLCPDADFTQELGQYINRETWYHDRSTDPTRLVTSNAKQPTPPRHEIPAVAGMRPTPGSKKATVREEDLAPSDDEELVHATLAEGLKRLAVNTADSRFHGKSSGIMLVQAAMDMKREYSGIHNLPSPIPENRLQEFWTPPLWEWASADQPDGPVPMPEPDLFYSLTDLFFRYVNAFLPLLHRPTYERLYKERQWEKDKSLASVILVTCAVASRWSDDPRVLWAEEGSQHSAGWKFFEQSQSLRKSPLAQPCLYDLQAFALSAMFLQGSSAPHAGWTMVGVGIRLAQDVGAHRRKVQHGDNPVEDELWKRAFWCLVAQDRLASSSLGRPCAIQDEDFDIEMPLEVDDEFWEHPDPDKAFKQPSDRPSMISYFNSFLKLNQILAFALRTIYSINKSKILLGFVGPQWEQHIVAELDSALNKWIDSVPDHLKWDPQREDPLFFDQSVSLYATYYHLQILIHRPFIPTPRKPSPLSFPSLAICTNAARSCSHVVDIQRRRTQALAPQLQSCIFTSGIVLLLNIWGAKKSGLYGEPSKQMQDVHKCMQYLKQCEHRWRTAGRLWDILYELASVGELPLPQPSPPETGYKRERDSDSPIANASNSRTSSTTDLPSTLPGSRPIAKARQPLASRGAARKVSQPQASPSASHEFVPPSLANIEHPATSVVLGQLPLHPDYSYRQASQENLGTMPWYPYHAQPSHQHQNHQQPTYGNQSQPSTSQVLPPSQQTTPRYEGPPQQPQTQQGLMYSIFADASNPQMGYPNSVSYDPYIANQTQLSMNPHGNIHPQPSAFSTPSSQQSSGAPSTTDVDLMGGMWSTAPASFEYDDWGNYLSSGIDPSTGLLLGITPDHSSGVQPPGH</sequence>
<feature type="region of interest" description="Disordered" evidence="3">
    <location>
        <begin position="126"/>
        <end position="157"/>
    </location>
</feature>
<feature type="region of interest" description="Disordered" evidence="3">
    <location>
        <begin position="781"/>
        <end position="833"/>
    </location>
</feature>
<dbReference type="SMART" id="SM00066">
    <property type="entry name" value="GAL4"/>
    <property type="match status" value="1"/>
</dbReference>
<dbReference type="Pfam" id="PF00172">
    <property type="entry name" value="Zn_clus"/>
    <property type="match status" value="1"/>
</dbReference>
<gene>
    <name evidence="5" type="ORF">SISNIDRAFT_478959</name>
</gene>
<accession>A0A164TJN5</accession>
<evidence type="ECO:0000313" key="6">
    <source>
        <dbReference type="Proteomes" id="UP000076722"/>
    </source>
</evidence>
<feature type="compositionally biased region" description="Acidic residues" evidence="3">
    <location>
        <begin position="1"/>
        <end position="11"/>
    </location>
</feature>
<dbReference type="GO" id="GO:0006351">
    <property type="term" value="P:DNA-templated transcription"/>
    <property type="evidence" value="ECO:0007669"/>
    <property type="project" value="InterPro"/>
</dbReference>
<evidence type="ECO:0000256" key="1">
    <source>
        <dbReference type="ARBA" id="ARBA00022723"/>
    </source>
</evidence>
<name>A0A164TJN5_9AGAM</name>
<dbReference type="EMBL" id="KV419410">
    <property type="protein sequence ID" value="KZS92422.1"/>
    <property type="molecule type" value="Genomic_DNA"/>
</dbReference>
<dbReference type="CDD" id="cd15486">
    <property type="entry name" value="ZIP_Sip4"/>
    <property type="match status" value="1"/>
</dbReference>
<feature type="domain" description="Zn(2)-C6 fungal-type" evidence="4">
    <location>
        <begin position="34"/>
        <end position="67"/>
    </location>
</feature>
<dbReference type="InterPro" id="IPR001138">
    <property type="entry name" value="Zn2Cys6_DnaBD"/>
</dbReference>
<dbReference type="GO" id="GO:0003677">
    <property type="term" value="F:DNA binding"/>
    <property type="evidence" value="ECO:0007669"/>
    <property type="project" value="InterPro"/>
</dbReference>
<feature type="compositionally biased region" description="Polar residues" evidence="3">
    <location>
        <begin position="800"/>
        <end position="822"/>
    </location>
</feature>
<feature type="region of interest" description="Disordered" evidence="3">
    <location>
        <begin position="669"/>
        <end position="744"/>
    </location>
</feature>
<dbReference type="OrthoDB" id="4456959at2759"/>
<dbReference type="STRING" id="1314777.A0A164TJN5"/>
<dbReference type="SMART" id="SM00906">
    <property type="entry name" value="Fungal_trans"/>
    <property type="match status" value="1"/>
</dbReference>
<reference evidence="5 6" key="1">
    <citation type="journal article" date="2016" name="Mol. Biol. Evol.">
        <title>Comparative Genomics of Early-Diverging Mushroom-Forming Fungi Provides Insights into the Origins of Lignocellulose Decay Capabilities.</title>
        <authorList>
            <person name="Nagy L.G."/>
            <person name="Riley R."/>
            <person name="Tritt A."/>
            <person name="Adam C."/>
            <person name="Daum C."/>
            <person name="Floudas D."/>
            <person name="Sun H."/>
            <person name="Yadav J.S."/>
            <person name="Pangilinan J."/>
            <person name="Larsson K.H."/>
            <person name="Matsuura K."/>
            <person name="Barry K."/>
            <person name="Labutti K."/>
            <person name="Kuo R."/>
            <person name="Ohm R.A."/>
            <person name="Bhattacharya S.S."/>
            <person name="Shirouzu T."/>
            <person name="Yoshinaga Y."/>
            <person name="Martin F.M."/>
            <person name="Grigoriev I.V."/>
            <person name="Hibbett D.S."/>
        </authorList>
    </citation>
    <scope>NUCLEOTIDE SEQUENCE [LARGE SCALE GENOMIC DNA]</scope>
    <source>
        <strain evidence="5 6">HHB9708</strain>
    </source>
</reference>
<dbReference type="GO" id="GO:0008270">
    <property type="term" value="F:zinc ion binding"/>
    <property type="evidence" value="ECO:0007669"/>
    <property type="project" value="InterPro"/>
</dbReference>
<feature type="compositionally biased region" description="Low complexity" evidence="3">
    <location>
        <begin position="787"/>
        <end position="799"/>
    </location>
</feature>
<dbReference type="PANTHER" id="PTHR46910">
    <property type="entry name" value="TRANSCRIPTION FACTOR PDR1"/>
    <property type="match status" value="1"/>
</dbReference>
<dbReference type="CDD" id="cd00067">
    <property type="entry name" value="GAL4"/>
    <property type="match status" value="1"/>
</dbReference>
<dbReference type="PROSITE" id="PS50048">
    <property type="entry name" value="ZN2_CY6_FUNGAL_2"/>
    <property type="match status" value="1"/>
</dbReference>
<evidence type="ECO:0000256" key="3">
    <source>
        <dbReference type="SAM" id="MobiDB-lite"/>
    </source>
</evidence>
<proteinExistence type="predicted"/>
<evidence type="ECO:0000256" key="2">
    <source>
        <dbReference type="ARBA" id="ARBA00023242"/>
    </source>
</evidence>
<organism evidence="5 6">
    <name type="scientific">Sistotremastrum niveocremeum HHB9708</name>
    <dbReference type="NCBI Taxonomy" id="1314777"/>
    <lineage>
        <taxon>Eukaryota</taxon>
        <taxon>Fungi</taxon>
        <taxon>Dikarya</taxon>
        <taxon>Basidiomycota</taxon>
        <taxon>Agaricomycotina</taxon>
        <taxon>Agaricomycetes</taxon>
        <taxon>Sistotremastrales</taxon>
        <taxon>Sistotremastraceae</taxon>
        <taxon>Sertulicium</taxon>
        <taxon>Sertulicium niveocremeum</taxon>
    </lineage>
</organism>
<evidence type="ECO:0000259" key="4">
    <source>
        <dbReference type="PROSITE" id="PS50048"/>
    </source>
</evidence>